<name>A0ABQ6JHW6_9ACTN</name>
<evidence type="ECO:0000256" key="1">
    <source>
        <dbReference type="SAM" id="MobiDB-lite"/>
    </source>
</evidence>
<evidence type="ECO:0000313" key="3">
    <source>
        <dbReference type="Proteomes" id="UP001157017"/>
    </source>
</evidence>
<organism evidence="2 3">
    <name type="scientific">Angustibacter aerolatus</name>
    <dbReference type="NCBI Taxonomy" id="1162965"/>
    <lineage>
        <taxon>Bacteria</taxon>
        <taxon>Bacillati</taxon>
        <taxon>Actinomycetota</taxon>
        <taxon>Actinomycetes</taxon>
        <taxon>Kineosporiales</taxon>
        <taxon>Kineosporiaceae</taxon>
    </lineage>
</organism>
<dbReference type="EMBL" id="BSUZ01000001">
    <property type="protein sequence ID" value="GMA87803.1"/>
    <property type="molecule type" value="Genomic_DNA"/>
</dbReference>
<feature type="region of interest" description="Disordered" evidence="1">
    <location>
        <begin position="157"/>
        <end position="189"/>
    </location>
</feature>
<gene>
    <name evidence="2" type="ORF">GCM10025868_30530</name>
</gene>
<sequence>MPELVLVDLDPSLAPFEPDQEIQDLLRASGGLNVGMDYLPGSLTLDPAVDPVDPVLAARVLWLDALVDDVDRTWRNPNLLVWHGRPWLIDHGASLWWHHTWRALEAATTRPLRDGDAHVLLRAAGPLADADADLAPRVTPALLDEVLAVVPDAWLEDGEPDRRRGPRPLPHRAARPAGRPRRLAGAAGGRPCRRLARAVRVVHAARGAAGRARRAC</sequence>
<keyword evidence="3" id="KW-1185">Reference proteome</keyword>
<feature type="compositionally biased region" description="Basic residues" evidence="1">
    <location>
        <begin position="164"/>
        <end position="182"/>
    </location>
</feature>
<accession>A0ABQ6JHW6</accession>
<protein>
    <submittedName>
        <fullName evidence="2">Uncharacterized protein</fullName>
    </submittedName>
</protein>
<dbReference type="Proteomes" id="UP001157017">
    <property type="component" value="Unassembled WGS sequence"/>
</dbReference>
<evidence type="ECO:0000313" key="2">
    <source>
        <dbReference type="EMBL" id="GMA87803.1"/>
    </source>
</evidence>
<proteinExistence type="predicted"/>
<reference evidence="3" key="1">
    <citation type="journal article" date="2019" name="Int. J. Syst. Evol. Microbiol.">
        <title>The Global Catalogue of Microorganisms (GCM) 10K type strain sequencing project: providing services to taxonomists for standard genome sequencing and annotation.</title>
        <authorList>
            <consortium name="The Broad Institute Genomics Platform"/>
            <consortium name="The Broad Institute Genome Sequencing Center for Infectious Disease"/>
            <person name="Wu L."/>
            <person name="Ma J."/>
        </authorList>
    </citation>
    <scope>NUCLEOTIDE SEQUENCE [LARGE SCALE GENOMIC DNA]</scope>
    <source>
        <strain evidence="3">NBRC 108730</strain>
    </source>
</reference>
<comment type="caution">
    <text evidence="2">The sequence shown here is derived from an EMBL/GenBank/DDBJ whole genome shotgun (WGS) entry which is preliminary data.</text>
</comment>